<dbReference type="GO" id="GO:0006508">
    <property type="term" value="P:proteolysis"/>
    <property type="evidence" value="ECO:0007669"/>
    <property type="project" value="UniProtKB-KW"/>
</dbReference>
<keyword evidence="9" id="KW-1185">Reference proteome</keyword>
<dbReference type="InterPro" id="IPR011249">
    <property type="entry name" value="Metalloenz_LuxS/M16"/>
</dbReference>
<keyword evidence="4" id="KW-0862">Zinc</keyword>
<evidence type="ECO:0000256" key="3">
    <source>
        <dbReference type="ARBA" id="ARBA00022801"/>
    </source>
</evidence>
<dbReference type="PANTHER" id="PTHR43690:SF17">
    <property type="entry name" value="PROTEIN YHJJ"/>
    <property type="match status" value="1"/>
</dbReference>
<keyword evidence="2" id="KW-0645">Protease</keyword>
<reference evidence="9" key="1">
    <citation type="submission" date="2016-10" db="EMBL/GenBank/DDBJ databases">
        <authorList>
            <person name="Varghese N."/>
            <person name="Submissions S."/>
        </authorList>
    </citation>
    <scope>NUCLEOTIDE SEQUENCE [LARGE SCALE GENOMIC DNA]</scope>
    <source>
        <strain evidence="9">DSM 14807</strain>
    </source>
</reference>
<organism evidence="8 9">
    <name type="scientific">Thermoflavifilum thermophilum</name>
    <dbReference type="NCBI Taxonomy" id="1393122"/>
    <lineage>
        <taxon>Bacteria</taxon>
        <taxon>Pseudomonadati</taxon>
        <taxon>Bacteroidota</taxon>
        <taxon>Chitinophagia</taxon>
        <taxon>Chitinophagales</taxon>
        <taxon>Chitinophagaceae</taxon>
        <taxon>Thermoflavifilum</taxon>
    </lineage>
</organism>
<dbReference type="Proteomes" id="UP000199537">
    <property type="component" value="Unassembled WGS sequence"/>
</dbReference>
<evidence type="ECO:0000259" key="7">
    <source>
        <dbReference type="Pfam" id="PF05193"/>
    </source>
</evidence>
<dbReference type="AlphaFoldDB" id="A0A1I7NAS8"/>
<dbReference type="InterPro" id="IPR050626">
    <property type="entry name" value="Peptidase_M16"/>
</dbReference>
<comment type="similarity">
    <text evidence="1">Belongs to the peptidase M16 family.</text>
</comment>
<dbReference type="GO" id="GO:0046872">
    <property type="term" value="F:metal ion binding"/>
    <property type="evidence" value="ECO:0007669"/>
    <property type="project" value="InterPro"/>
</dbReference>
<evidence type="ECO:0000313" key="9">
    <source>
        <dbReference type="Proteomes" id="UP000199537"/>
    </source>
</evidence>
<dbReference type="Pfam" id="PF00675">
    <property type="entry name" value="Peptidase_M16"/>
    <property type="match status" value="1"/>
</dbReference>
<evidence type="ECO:0000256" key="2">
    <source>
        <dbReference type="ARBA" id="ARBA00022670"/>
    </source>
</evidence>
<dbReference type="PANTHER" id="PTHR43690">
    <property type="entry name" value="NARDILYSIN"/>
    <property type="match status" value="1"/>
</dbReference>
<keyword evidence="3" id="KW-0378">Hydrolase</keyword>
<evidence type="ECO:0000256" key="1">
    <source>
        <dbReference type="ARBA" id="ARBA00007261"/>
    </source>
</evidence>
<dbReference type="EMBL" id="FPCJ01000001">
    <property type="protein sequence ID" value="SFV31759.1"/>
    <property type="molecule type" value="Genomic_DNA"/>
</dbReference>
<dbReference type="SUPFAM" id="SSF63411">
    <property type="entry name" value="LuxS/MPP-like metallohydrolase"/>
    <property type="match status" value="2"/>
</dbReference>
<accession>A0A1I7NAS8</accession>
<keyword evidence="5" id="KW-0482">Metalloprotease</keyword>
<feature type="domain" description="Peptidase M16 N-terminal" evidence="6">
    <location>
        <begin position="27"/>
        <end position="143"/>
    </location>
</feature>
<feature type="domain" description="Peptidase M16 C-terminal" evidence="7">
    <location>
        <begin position="183"/>
        <end position="358"/>
    </location>
</feature>
<dbReference type="STRING" id="1393122.SAMN05660895_1170"/>
<evidence type="ECO:0000256" key="5">
    <source>
        <dbReference type="ARBA" id="ARBA00023049"/>
    </source>
</evidence>
<dbReference type="InterPro" id="IPR011765">
    <property type="entry name" value="Pept_M16_N"/>
</dbReference>
<evidence type="ECO:0000259" key="6">
    <source>
        <dbReference type="Pfam" id="PF00675"/>
    </source>
</evidence>
<name>A0A1I7NAS8_9BACT</name>
<dbReference type="Pfam" id="PF05193">
    <property type="entry name" value="Peptidase_M16_C"/>
    <property type="match status" value="1"/>
</dbReference>
<dbReference type="Gene3D" id="3.30.830.10">
    <property type="entry name" value="Metalloenzyme, LuxS/M16 peptidase-like"/>
    <property type="match status" value="2"/>
</dbReference>
<evidence type="ECO:0000313" key="8">
    <source>
        <dbReference type="EMBL" id="SFV31759.1"/>
    </source>
</evidence>
<dbReference type="InterPro" id="IPR007863">
    <property type="entry name" value="Peptidase_M16_C"/>
</dbReference>
<protein>
    <submittedName>
        <fullName evidence="8">Predicted Zn-dependent peptidase</fullName>
    </submittedName>
</protein>
<evidence type="ECO:0000256" key="4">
    <source>
        <dbReference type="ARBA" id="ARBA00022833"/>
    </source>
</evidence>
<dbReference type="GO" id="GO:0008237">
    <property type="term" value="F:metallopeptidase activity"/>
    <property type="evidence" value="ECO:0007669"/>
    <property type="project" value="UniProtKB-KW"/>
</dbReference>
<sequence length="443" mass="50946">MFAKLQVHSQSLPMVQFERFTLSNGLRVLVHEDPHTAYAVVNVLYNVGARDEDPDKTGFAHLFEHLMFGGSKHIPDYDQEVQMAGGENNAFTSNDITDYFIKLPAVNIETALWLESDRMLELNFSEKSLDVQRKVVSEEFKEHYLNKPYGDVWKIIRELAYQVHPYRWMTIGKELSHIEQARLEDVKAFFYRHYRPNQAILVVAGGIRYQEVKPLIEKWFGDIPPGEPYDRRLPQEPAQQEKRMLTVYRDVPADALYLAFPMCGRTEPAYYATELLAQMLGDGESSRLHQQLVKDKKYFSHIHAYVLGSADPGLLVIEGKLLPNVSVDLAENAVWAIIRDIQETRIPEQELQKAKNRLESLFAFEENSLMDRAINLAYFEWLGNAQWMNEEIHRFEMVTAEEVKQVAATVLQPHKANVLHYLSQSLHKTDVAASKRSHAVAGS</sequence>
<proteinExistence type="inferred from homology"/>
<gene>
    <name evidence="8" type="ORF">SAMN05660895_1170</name>
</gene>